<keyword evidence="4" id="KW-1185">Reference proteome</keyword>
<dbReference type="EMBL" id="MCGR01000006">
    <property type="protein sequence ID" value="ORY89413.1"/>
    <property type="molecule type" value="Genomic_DNA"/>
</dbReference>
<comment type="caution">
    <text evidence="3">The sequence shown here is derived from an EMBL/GenBank/DDBJ whole genome shotgun (WGS) entry which is preliminary data.</text>
</comment>
<dbReference type="Pfam" id="PF05686">
    <property type="entry name" value="Glyco_transf_90"/>
    <property type="match status" value="1"/>
</dbReference>
<dbReference type="InterPro" id="IPR006598">
    <property type="entry name" value="CAP10"/>
</dbReference>
<name>A0A1Y2FZ50_9BASI</name>
<sequence>MFSTAGHPSHARRRSSKISPVPDEGGWTKPSPYLNRTPKLEAGGFDAGSRDRHRTAQQSSFGQNLVNFLYRFARSPRGLAIMGSLAFLWVCSSYISANSHHLATRPVHPAFLPIIRHGGNLVHRISPAYGSRIKDWHDFQVASNPNRKLTDEEIEARSQHTFHPNGLLLVNPRGRHPISVLIERAEKRWKDKVARQSRTLGEAVAEYKRRYRRNPPRGFDDWWAFCEENNVQLRDEYDQINHDLAPHWALEAHDSRHRNRVMQERDHTFTAAFKPGQEVPTLHGPYWDLKRATDVQGLLKLYGGRLPRPLNITFIMDDNPAVMLPYSQRDRMVELGQQGEYFGPSEFVEPEDPSLSNFALACAPNSPLRRSERGEFTPDYSGEAQRSFIWDHQKVADLCQHPESRQLHGHTMQQGVPLSPLVPLFTFAKTRLHADILVTPLEQYEEVYTIGYEPPWEQKSQNKLLWRGSTTGVEFDRHTPWRQSQRARLHMLSQNMEGEKSVIWSQGNMMRESNMSVEALNHLYMDTFFSGALQQCDPETCEIMTKTLDFKPTIGLDESNQYKYYMDVDGNGWSGRFHRLMSTRSVVLKSTAFPEWYADRIEPWVHYVPVKIDYSDVYDIMTYFVGTPDGRGSHDSVAERLGAQGKEWARTHWRFADMAAYMYRLSLEYSRILHHDEPDGNDYYFEPRLMADEEY</sequence>
<evidence type="ECO:0000313" key="4">
    <source>
        <dbReference type="Proteomes" id="UP000193467"/>
    </source>
</evidence>
<dbReference type="STRING" id="106004.A0A1Y2FZ50"/>
<dbReference type="SMART" id="SM00672">
    <property type="entry name" value="CAP10"/>
    <property type="match status" value="1"/>
</dbReference>
<dbReference type="PANTHER" id="PTHR12203">
    <property type="entry name" value="KDEL LYS-ASP-GLU-LEU CONTAINING - RELATED"/>
    <property type="match status" value="1"/>
</dbReference>
<proteinExistence type="predicted"/>
<evidence type="ECO:0000259" key="2">
    <source>
        <dbReference type="SMART" id="SM00672"/>
    </source>
</evidence>
<dbReference type="InParanoid" id="A0A1Y2FZ50"/>
<dbReference type="PANTHER" id="PTHR12203:SF118">
    <property type="entry name" value="BETA-1,2-XYLOSYLTRANSFERASE 1"/>
    <property type="match status" value="1"/>
</dbReference>
<dbReference type="InterPro" id="IPR051091">
    <property type="entry name" value="O-Glucosyltr/Glycosyltrsf_90"/>
</dbReference>
<dbReference type="AlphaFoldDB" id="A0A1Y2FZ50"/>
<dbReference type="Proteomes" id="UP000193467">
    <property type="component" value="Unassembled WGS sequence"/>
</dbReference>
<feature type="region of interest" description="Disordered" evidence="1">
    <location>
        <begin position="1"/>
        <end position="58"/>
    </location>
</feature>
<keyword evidence="3" id="KW-0808">Transferase</keyword>
<protein>
    <submittedName>
        <fullName evidence="3">Glycosyltransferase family 90 protein</fullName>
    </submittedName>
</protein>
<dbReference type="OrthoDB" id="541052at2759"/>
<feature type="domain" description="Glycosyl transferase CAP10" evidence="2">
    <location>
        <begin position="394"/>
        <end position="676"/>
    </location>
</feature>
<gene>
    <name evidence="3" type="ORF">BCR35DRAFT_300587</name>
</gene>
<accession>A0A1Y2FZ50</accession>
<evidence type="ECO:0000313" key="3">
    <source>
        <dbReference type="EMBL" id="ORY89413.1"/>
    </source>
</evidence>
<organism evidence="3 4">
    <name type="scientific">Leucosporidium creatinivorum</name>
    <dbReference type="NCBI Taxonomy" id="106004"/>
    <lineage>
        <taxon>Eukaryota</taxon>
        <taxon>Fungi</taxon>
        <taxon>Dikarya</taxon>
        <taxon>Basidiomycota</taxon>
        <taxon>Pucciniomycotina</taxon>
        <taxon>Microbotryomycetes</taxon>
        <taxon>Leucosporidiales</taxon>
        <taxon>Leucosporidium</taxon>
    </lineage>
</organism>
<reference evidence="3 4" key="1">
    <citation type="submission" date="2016-07" db="EMBL/GenBank/DDBJ databases">
        <title>Pervasive Adenine N6-methylation of Active Genes in Fungi.</title>
        <authorList>
            <consortium name="DOE Joint Genome Institute"/>
            <person name="Mondo S.J."/>
            <person name="Dannebaum R.O."/>
            <person name="Kuo R.C."/>
            <person name="Labutti K."/>
            <person name="Haridas S."/>
            <person name="Kuo A."/>
            <person name="Salamov A."/>
            <person name="Ahrendt S.R."/>
            <person name="Lipzen A."/>
            <person name="Sullivan W."/>
            <person name="Andreopoulos W.B."/>
            <person name="Clum A."/>
            <person name="Lindquist E."/>
            <person name="Daum C."/>
            <person name="Ramamoorthy G.K."/>
            <person name="Gryganskyi A."/>
            <person name="Culley D."/>
            <person name="Magnuson J.K."/>
            <person name="James T.Y."/>
            <person name="O'Malley M.A."/>
            <person name="Stajich J.E."/>
            <person name="Spatafora J.W."/>
            <person name="Visel A."/>
            <person name="Grigoriev I.V."/>
        </authorList>
    </citation>
    <scope>NUCLEOTIDE SEQUENCE [LARGE SCALE GENOMIC DNA]</scope>
    <source>
        <strain evidence="3 4">62-1032</strain>
    </source>
</reference>
<dbReference type="GO" id="GO:0016740">
    <property type="term" value="F:transferase activity"/>
    <property type="evidence" value="ECO:0007669"/>
    <property type="project" value="UniProtKB-KW"/>
</dbReference>
<evidence type="ECO:0000256" key="1">
    <source>
        <dbReference type="SAM" id="MobiDB-lite"/>
    </source>
</evidence>